<comment type="similarity">
    <text evidence="1 2">Belongs to the metallophosphoesterase superfamily. YfcE family.</text>
</comment>
<dbReference type="PANTHER" id="PTHR11124">
    <property type="entry name" value="VACUOLAR SORTING PROTEIN VPS29"/>
    <property type="match status" value="1"/>
</dbReference>
<dbReference type="InterPro" id="IPR000979">
    <property type="entry name" value="Phosphodiesterase_MJ0936/Vps29"/>
</dbReference>
<evidence type="ECO:0000259" key="3">
    <source>
        <dbReference type="Pfam" id="PF12850"/>
    </source>
</evidence>
<evidence type="ECO:0000256" key="1">
    <source>
        <dbReference type="ARBA" id="ARBA00008950"/>
    </source>
</evidence>
<dbReference type="EMBL" id="QSBM01000007">
    <property type="protein sequence ID" value="RGX29674.1"/>
    <property type="molecule type" value="Genomic_DNA"/>
</dbReference>
<dbReference type="NCBIfam" id="TIGR00040">
    <property type="entry name" value="yfcE"/>
    <property type="match status" value="1"/>
</dbReference>
<gene>
    <name evidence="4" type="ORF">DWV29_11185</name>
</gene>
<dbReference type="OrthoDB" id="9800565at2"/>
<dbReference type="InterPro" id="IPR029052">
    <property type="entry name" value="Metallo-depent_PP-like"/>
</dbReference>
<dbReference type="Gene3D" id="3.60.21.10">
    <property type="match status" value="1"/>
</dbReference>
<dbReference type="AlphaFoldDB" id="A0A413FG63"/>
<evidence type="ECO:0000256" key="2">
    <source>
        <dbReference type="RuleBase" id="RU362039"/>
    </source>
</evidence>
<organism evidence="4 5">
    <name type="scientific">Enterocloster asparagiformis</name>
    <dbReference type="NCBI Taxonomy" id="333367"/>
    <lineage>
        <taxon>Bacteria</taxon>
        <taxon>Bacillati</taxon>
        <taxon>Bacillota</taxon>
        <taxon>Clostridia</taxon>
        <taxon>Lachnospirales</taxon>
        <taxon>Lachnospiraceae</taxon>
        <taxon>Enterocloster</taxon>
    </lineage>
</organism>
<dbReference type="Pfam" id="PF12850">
    <property type="entry name" value="Metallophos_2"/>
    <property type="match status" value="1"/>
</dbReference>
<dbReference type="InterPro" id="IPR024654">
    <property type="entry name" value="Calcineurin-like_PHP_lpxH"/>
</dbReference>
<dbReference type="GO" id="GO:0016787">
    <property type="term" value="F:hydrolase activity"/>
    <property type="evidence" value="ECO:0007669"/>
    <property type="project" value="UniProtKB-UniRule"/>
</dbReference>
<reference evidence="4 5" key="1">
    <citation type="submission" date="2018-08" db="EMBL/GenBank/DDBJ databases">
        <title>A genome reference for cultivated species of the human gut microbiota.</title>
        <authorList>
            <person name="Zou Y."/>
            <person name="Xue W."/>
            <person name="Luo G."/>
        </authorList>
    </citation>
    <scope>NUCLEOTIDE SEQUENCE [LARGE SCALE GENOMIC DNA]</scope>
    <source>
        <strain evidence="4 5">AF04-15</strain>
    </source>
</reference>
<comment type="caution">
    <text evidence="4">The sequence shown here is derived from an EMBL/GenBank/DDBJ whole genome shotgun (WGS) entry which is preliminary data.</text>
</comment>
<dbReference type="EC" id="3.1.4.-" evidence="2"/>
<dbReference type="GO" id="GO:0046872">
    <property type="term" value="F:metal ion binding"/>
    <property type="evidence" value="ECO:0007669"/>
    <property type="project" value="UniProtKB-KW"/>
</dbReference>
<dbReference type="SUPFAM" id="SSF56300">
    <property type="entry name" value="Metallo-dependent phosphatases"/>
    <property type="match status" value="1"/>
</dbReference>
<feature type="domain" description="Calcineurin-like phosphoesterase" evidence="3">
    <location>
        <begin position="3"/>
        <end position="138"/>
    </location>
</feature>
<name>A0A413FG63_9FIRM</name>
<accession>A0A413FG63</accession>
<protein>
    <recommendedName>
        <fullName evidence="2">Phosphoesterase</fullName>
        <ecNumber evidence="2">3.1.4.-</ecNumber>
    </recommendedName>
</protein>
<keyword evidence="2" id="KW-0479">Metal-binding</keyword>
<evidence type="ECO:0000313" key="5">
    <source>
        <dbReference type="Proteomes" id="UP000283880"/>
    </source>
</evidence>
<sequence>MHKIAVISDTHGLIRDQVRERLSGCEAILHGGDINRQAILDELAEIAPVYAVRGNNDKEWAEQLPETLSLELFGLRIFMVHNKKYLPGNLGDRELVIYGHSHKYEERQVEGRTWLNPGSCGPRRFNQPITMAVVRVEENGGFSVEKVEIPHGDR</sequence>
<dbReference type="Proteomes" id="UP000283880">
    <property type="component" value="Unassembled WGS sequence"/>
</dbReference>
<comment type="cofactor">
    <cofactor evidence="2">
        <name>a divalent metal cation</name>
        <dbReference type="ChEBI" id="CHEBI:60240"/>
    </cofactor>
</comment>
<evidence type="ECO:0000313" key="4">
    <source>
        <dbReference type="EMBL" id="RGX29674.1"/>
    </source>
</evidence>
<proteinExistence type="inferred from homology"/>